<dbReference type="PANTHER" id="PTHR10529">
    <property type="entry name" value="AP COMPLEX SUBUNIT MU"/>
    <property type="match status" value="1"/>
</dbReference>
<evidence type="ECO:0000256" key="1">
    <source>
        <dbReference type="ARBA" id="ARBA00004277"/>
    </source>
</evidence>
<evidence type="ECO:0000313" key="9">
    <source>
        <dbReference type="Proteomes" id="UP000005408"/>
    </source>
</evidence>
<comment type="similarity">
    <text evidence="6">Belongs to the adaptor complexes medium subunit family.</text>
</comment>
<comment type="subcellular location">
    <subcellularLocation>
        <location evidence="1">Membrane</location>
        <location evidence="1">Coated pit</location>
        <topology evidence="1">Peripheral membrane protein</topology>
        <orientation evidence="1">Cytoplasmic side</orientation>
    </subcellularLocation>
</comment>
<name>A0A8W8I7M1_MAGGI</name>
<dbReference type="PIRSF" id="PIRSF005992">
    <property type="entry name" value="Clathrin_mu"/>
    <property type="match status" value="1"/>
</dbReference>
<dbReference type="InterPro" id="IPR036168">
    <property type="entry name" value="AP2_Mu_C_sf"/>
</dbReference>
<dbReference type="PROSITE" id="PS51072">
    <property type="entry name" value="MHD"/>
    <property type="match status" value="1"/>
</dbReference>
<dbReference type="InterPro" id="IPR028565">
    <property type="entry name" value="MHD"/>
</dbReference>
<evidence type="ECO:0000259" key="7">
    <source>
        <dbReference type="PROSITE" id="PS51072"/>
    </source>
</evidence>
<dbReference type="GO" id="GO:0030131">
    <property type="term" value="C:clathrin adaptor complex"/>
    <property type="evidence" value="ECO:0007669"/>
    <property type="project" value="UniProtKB-UniRule"/>
</dbReference>
<dbReference type="AlphaFoldDB" id="A0A8W8I7M1"/>
<dbReference type="PRINTS" id="PR00314">
    <property type="entry name" value="CLATHRINADPT"/>
</dbReference>
<dbReference type="Gene3D" id="3.30.450.60">
    <property type="match status" value="1"/>
</dbReference>
<dbReference type="Pfam" id="PF00928">
    <property type="entry name" value="Adap_comp_sub"/>
    <property type="match status" value="1"/>
</dbReference>
<keyword evidence="4" id="KW-0472">Membrane</keyword>
<keyword evidence="5" id="KW-0168">Coated pit</keyword>
<organism evidence="8 9">
    <name type="scientific">Magallana gigas</name>
    <name type="common">Pacific oyster</name>
    <name type="synonym">Crassostrea gigas</name>
    <dbReference type="NCBI Taxonomy" id="29159"/>
    <lineage>
        <taxon>Eukaryota</taxon>
        <taxon>Metazoa</taxon>
        <taxon>Spiralia</taxon>
        <taxon>Lophotrochozoa</taxon>
        <taxon>Mollusca</taxon>
        <taxon>Bivalvia</taxon>
        <taxon>Autobranchia</taxon>
        <taxon>Pteriomorphia</taxon>
        <taxon>Ostreida</taxon>
        <taxon>Ostreoidea</taxon>
        <taxon>Ostreidae</taxon>
        <taxon>Magallana</taxon>
    </lineage>
</organism>
<accession>A0A8W8I7M1</accession>
<proteinExistence type="inferred from homology"/>
<dbReference type="FunFam" id="3.30.450.60:FF:000002">
    <property type="entry name" value="AP-2 complex subunit mu, putative"/>
    <property type="match status" value="1"/>
</dbReference>
<evidence type="ECO:0000256" key="2">
    <source>
        <dbReference type="ARBA" id="ARBA00022448"/>
    </source>
</evidence>
<dbReference type="GO" id="GO:0016192">
    <property type="term" value="P:vesicle-mediated transport"/>
    <property type="evidence" value="ECO:0007669"/>
    <property type="project" value="InterPro"/>
</dbReference>
<dbReference type="SUPFAM" id="SSF64356">
    <property type="entry name" value="SNARE-like"/>
    <property type="match status" value="1"/>
</dbReference>
<evidence type="ECO:0000256" key="5">
    <source>
        <dbReference type="ARBA" id="ARBA00023176"/>
    </source>
</evidence>
<dbReference type="EnsemblMetazoa" id="G12742.1">
    <property type="protein sequence ID" value="G12742.1:cds"/>
    <property type="gene ID" value="G12742"/>
</dbReference>
<protein>
    <recommendedName>
        <fullName evidence="7">MHD domain-containing protein</fullName>
    </recommendedName>
</protein>
<keyword evidence="9" id="KW-1185">Reference proteome</keyword>
<dbReference type="Gene3D" id="2.60.40.1170">
    <property type="entry name" value="Mu homology domain, subdomain B"/>
    <property type="match status" value="2"/>
</dbReference>
<dbReference type="GO" id="GO:0006886">
    <property type="term" value="P:intracellular protein transport"/>
    <property type="evidence" value="ECO:0007669"/>
    <property type="project" value="UniProtKB-UniRule"/>
</dbReference>
<evidence type="ECO:0000256" key="3">
    <source>
        <dbReference type="ARBA" id="ARBA00022927"/>
    </source>
</evidence>
<dbReference type="SUPFAM" id="SSF49447">
    <property type="entry name" value="Second domain of Mu2 adaptin subunit (ap50) of ap2 adaptor"/>
    <property type="match status" value="1"/>
</dbReference>
<evidence type="ECO:0000256" key="4">
    <source>
        <dbReference type="ARBA" id="ARBA00023136"/>
    </source>
</evidence>
<keyword evidence="2 6" id="KW-0813">Transport</keyword>
<evidence type="ECO:0000313" key="8">
    <source>
        <dbReference type="EnsemblMetazoa" id="G12742.1:cds"/>
    </source>
</evidence>
<dbReference type="Proteomes" id="UP000005408">
    <property type="component" value="Unassembled WGS sequence"/>
</dbReference>
<dbReference type="GO" id="GO:0005905">
    <property type="term" value="C:clathrin-coated pit"/>
    <property type="evidence" value="ECO:0007669"/>
    <property type="project" value="UniProtKB-KW"/>
</dbReference>
<sequence>FHFIDAKMKVDEIFIVSERLVTIVHKCYTLSCNNSARDIFLEKLKKGEHQTLPYFTDGNTWFHFIKREKLYFVATTNKDTSPILVIEILTRLYHVIKDFCGVVSEDSLHENLLLVMEVLNEFMDFGLVQLSTTEKLQPHIQSTPVLTRFNRQPTQDITSRVFGIEKKSLPTPVTDTPVISSSVIKDKRKNEIFVDLIERVTGVINADGSISRLEVNGAMKVKNFLHGSPQLKIILNDNVIVQRNSRIKAYGDNVQLDTCVFHESAKVDNPDSPQVLTVYPHIGEFTLMSYSVSGESSITSPFHFVSSVQPIEQSRDMMVTLRIKSRLAVPCVNVRLKFGVPRSVSNISQHLDSPDQSAALEKNDGTILWTLKTLPPQAESVAQFRLINQSGPLNREDVGPVRMKFEVSGCLLSGMKIKTVKVLNQEQTTPQKWLRYITVSDSFLVKLV</sequence>
<dbReference type="InterPro" id="IPR011012">
    <property type="entry name" value="Longin-like_dom_sf"/>
</dbReference>
<dbReference type="InterPro" id="IPR001392">
    <property type="entry name" value="Clathrin_mu"/>
</dbReference>
<reference evidence="8" key="1">
    <citation type="submission" date="2022-08" db="UniProtKB">
        <authorList>
            <consortium name="EnsemblMetazoa"/>
        </authorList>
    </citation>
    <scope>IDENTIFICATION</scope>
    <source>
        <strain evidence="8">05x7-T-G4-1.051#20</strain>
    </source>
</reference>
<keyword evidence="3 6" id="KW-0653">Protein transport</keyword>
<feature type="domain" description="MHD" evidence="7">
    <location>
        <begin position="189"/>
        <end position="446"/>
    </location>
</feature>
<evidence type="ECO:0000256" key="6">
    <source>
        <dbReference type="PIRNR" id="PIRNR005992"/>
    </source>
</evidence>
<dbReference type="InterPro" id="IPR050431">
    <property type="entry name" value="Adaptor_comp_med_subunit"/>
</dbReference>